<evidence type="ECO:0000256" key="3">
    <source>
        <dbReference type="ARBA" id="ARBA00023136"/>
    </source>
</evidence>
<evidence type="ECO:0000313" key="9">
    <source>
        <dbReference type="Proteomes" id="UP001479520"/>
    </source>
</evidence>
<evidence type="ECO:0000256" key="7">
    <source>
        <dbReference type="SAM" id="MobiDB-lite"/>
    </source>
</evidence>
<keyword evidence="6 8" id="KW-0449">Lipoprotein</keyword>
<accession>A0ABZ2XK51</accession>
<keyword evidence="3" id="KW-0472">Membrane</keyword>
<evidence type="ECO:0000256" key="5">
    <source>
        <dbReference type="ARBA" id="ARBA00023237"/>
    </source>
</evidence>
<dbReference type="Pfam" id="PF13627">
    <property type="entry name" value="LptM_cons"/>
    <property type="match status" value="1"/>
</dbReference>
<comment type="subcellular location">
    <subcellularLocation>
        <location evidence="1">Cell outer membrane</location>
        <topology evidence="1">Lipid-anchor</topology>
    </subcellularLocation>
</comment>
<proteinExistence type="predicted"/>
<protein>
    <submittedName>
        <fullName evidence="8">Lipoprotein</fullName>
    </submittedName>
</protein>
<dbReference type="RefSeq" id="WP_081700079.1">
    <property type="nucleotide sequence ID" value="NZ_CALFBA010000056.1"/>
</dbReference>
<dbReference type="PROSITE" id="PS51257">
    <property type="entry name" value="PROKAR_LIPOPROTEIN"/>
    <property type="match status" value="1"/>
</dbReference>
<dbReference type="InterPro" id="IPR032831">
    <property type="entry name" value="LptM_cons"/>
</dbReference>
<keyword evidence="2" id="KW-0732">Signal</keyword>
<reference evidence="8 9" key="1">
    <citation type="submission" date="2024-04" db="EMBL/GenBank/DDBJ databases">
        <title>Dissimilatory iodate-reducing microorganisms contribute to the enrichment of iodine in groundwater.</title>
        <authorList>
            <person name="Jiang Z."/>
        </authorList>
    </citation>
    <scope>NUCLEOTIDE SEQUENCE [LARGE SCALE GENOMIC DNA]</scope>
    <source>
        <strain evidence="8 9">NCP973</strain>
    </source>
</reference>
<dbReference type="NCBIfam" id="NF047847">
    <property type="entry name" value="SS_mature_LptM"/>
    <property type="match status" value="1"/>
</dbReference>
<evidence type="ECO:0000313" key="8">
    <source>
        <dbReference type="EMBL" id="WZJ21651.1"/>
    </source>
</evidence>
<keyword evidence="5" id="KW-0998">Cell outer membrane</keyword>
<keyword evidence="4" id="KW-0564">Palmitate</keyword>
<feature type="region of interest" description="Disordered" evidence="7">
    <location>
        <begin position="23"/>
        <end position="42"/>
    </location>
</feature>
<name>A0ABZ2XK51_9RHOO</name>
<gene>
    <name evidence="8" type="ORF">AADV58_00460</name>
</gene>
<organism evidence="8 9">
    <name type="scientific">Azonexus hydrophilus</name>
    <dbReference type="NCBI Taxonomy" id="418702"/>
    <lineage>
        <taxon>Bacteria</taxon>
        <taxon>Pseudomonadati</taxon>
        <taxon>Pseudomonadota</taxon>
        <taxon>Betaproteobacteria</taxon>
        <taxon>Rhodocyclales</taxon>
        <taxon>Azonexaceae</taxon>
        <taxon>Azonexus</taxon>
    </lineage>
</organism>
<dbReference type="EMBL" id="CP151406">
    <property type="protein sequence ID" value="WZJ21651.1"/>
    <property type="molecule type" value="Genomic_DNA"/>
</dbReference>
<sequence>MSRIAAVLIILSLAACGMKGPLELPPKGGAADGSTAQRSPAR</sequence>
<keyword evidence="9" id="KW-1185">Reference proteome</keyword>
<evidence type="ECO:0000256" key="4">
    <source>
        <dbReference type="ARBA" id="ARBA00023139"/>
    </source>
</evidence>
<evidence type="ECO:0000256" key="2">
    <source>
        <dbReference type="ARBA" id="ARBA00022729"/>
    </source>
</evidence>
<evidence type="ECO:0000256" key="1">
    <source>
        <dbReference type="ARBA" id="ARBA00004459"/>
    </source>
</evidence>
<dbReference type="Proteomes" id="UP001479520">
    <property type="component" value="Chromosome"/>
</dbReference>
<evidence type="ECO:0000256" key="6">
    <source>
        <dbReference type="ARBA" id="ARBA00023288"/>
    </source>
</evidence>